<dbReference type="Gene3D" id="3.30.750.24">
    <property type="entry name" value="STAS domain"/>
    <property type="match status" value="1"/>
</dbReference>
<dbReference type="EMBL" id="JBHTMY010000003">
    <property type="protein sequence ID" value="MFD1315762.1"/>
    <property type="molecule type" value="Genomic_DNA"/>
</dbReference>
<name>A0ABW3Y1M4_9FLAO</name>
<dbReference type="Proteomes" id="UP001597201">
    <property type="component" value="Unassembled WGS sequence"/>
</dbReference>
<accession>A0ABW3Y1M4</accession>
<comment type="caution">
    <text evidence="1">The sequence shown here is derived from an EMBL/GenBank/DDBJ whole genome shotgun (WGS) entry which is preliminary data.</text>
</comment>
<protein>
    <submittedName>
        <fullName evidence="1">Ribonuclease Z</fullName>
    </submittedName>
</protein>
<gene>
    <name evidence="1" type="ORF">ACFQ39_09055</name>
</gene>
<evidence type="ECO:0000313" key="1">
    <source>
        <dbReference type="EMBL" id="MFD1315762.1"/>
    </source>
</evidence>
<dbReference type="RefSeq" id="WP_377178244.1">
    <property type="nucleotide sequence ID" value="NZ_JBHTMY010000003.1"/>
</dbReference>
<reference evidence="2" key="1">
    <citation type="journal article" date="2019" name="Int. J. Syst. Evol. Microbiol.">
        <title>The Global Catalogue of Microorganisms (GCM) 10K type strain sequencing project: providing services to taxonomists for standard genome sequencing and annotation.</title>
        <authorList>
            <consortium name="The Broad Institute Genomics Platform"/>
            <consortium name="The Broad Institute Genome Sequencing Center for Infectious Disease"/>
            <person name="Wu L."/>
            <person name="Ma J."/>
        </authorList>
    </citation>
    <scope>NUCLEOTIDE SEQUENCE [LARGE SCALE GENOMIC DNA]</scope>
    <source>
        <strain evidence="2">CCUG 61485</strain>
    </source>
</reference>
<dbReference type="InterPro" id="IPR036513">
    <property type="entry name" value="STAS_dom_sf"/>
</dbReference>
<proteinExistence type="predicted"/>
<sequence>MMGSEMVIKRAKGICTIKPKSAKWLKDSNNKLSFFEDFFLNYPKIKDENIILDISGQENIDVQEILLFSSLIKEHRKNKKSFVIVSDLIETEDLVEDIFITPTWKEAKDVIEFEEIERDLGF</sequence>
<evidence type="ECO:0000313" key="2">
    <source>
        <dbReference type="Proteomes" id="UP001597201"/>
    </source>
</evidence>
<keyword evidence="2" id="KW-1185">Reference proteome</keyword>
<organism evidence="1 2">
    <name type="scientific">Namhaeicola litoreus</name>
    <dbReference type="NCBI Taxonomy" id="1052145"/>
    <lineage>
        <taxon>Bacteria</taxon>
        <taxon>Pseudomonadati</taxon>
        <taxon>Bacteroidota</taxon>
        <taxon>Flavobacteriia</taxon>
        <taxon>Flavobacteriales</taxon>
        <taxon>Flavobacteriaceae</taxon>
        <taxon>Namhaeicola</taxon>
    </lineage>
</organism>